<dbReference type="InterPro" id="IPR003599">
    <property type="entry name" value="Ig_sub"/>
</dbReference>
<dbReference type="Gene3D" id="2.60.40.10">
    <property type="entry name" value="Immunoglobulins"/>
    <property type="match status" value="3"/>
</dbReference>
<organism evidence="3 4">
    <name type="scientific">Prosthecobacter debontii</name>
    <dbReference type="NCBI Taxonomy" id="48467"/>
    <lineage>
        <taxon>Bacteria</taxon>
        <taxon>Pseudomonadati</taxon>
        <taxon>Verrucomicrobiota</taxon>
        <taxon>Verrucomicrobiia</taxon>
        <taxon>Verrucomicrobiales</taxon>
        <taxon>Verrucomicrobiaceae</taxon>
        <taxon>Prosthecobacter</taxon>
    </lineage>
</organism>
<evidence type="ECO:0000313" key="3">
    <source>
        <dbReference type="EMBL" id="SKA86380.1"/>
    </source>
</evidence>
<protein>
    <submittedName>
        <fullName evidence="3">Putative Ig domain-containing protein</fullName>
    </submittedName>
</protein>
<accession>A0A1T4X9V3</accession>
<name>A0A1T4X9V3_9BACT</name>
<dbReference type="Gene3D" id="3.40.390.10">
    <property type="entry name" value="Collagenase (Catalytic Domain)"/>
    <property type="match status" value="1"/>
</dbReference>
<dbReference type="Pfam" id="PF09471">
    <property type="entry name" value="Peptidase_M64"/>
    <property type="match status" value="1"/>
</dbReference>
<reference evidence="4" key="1">
    <citation type="submission" date="2017-02" db="EMBL/GenBank/DDBJ databases">
        <authorList>
            <person name="Varghese N."/>
            <person name="Submissions S."/>
        </authorList>
    </citation>
    <scope>NUCLEOTIDE SEQUENCE [LARGE SCALE GENOMIC DNA]</scope>
    <source>
        <strain evidence="4">ATCC 700200</strain>
    </source>
</reference>
<gene>
    <name evidence="3" type="ORF">SAMN02745166_01289</name>
</gene>
<keyword evidence="1" id="KW-0732">Signal</keyword>
<dbReference type="InterPro" id="IPR013783">
    <property type="entry name" value="Ig-like_fold"/>
</dbReference>
<evidence type="ECO:0000313" key="4">
    <source>
        <dbReference type="Proteomes" id="UP000190774"/>
    </source>
</evidence>
<dbReference type="GO" id="GO:0008237">
    <property type="term" value="F:metallopeptidase activity"/>
    <property type="evidence" value="ECO:0007669"/>
    <property type="project" value="InterPro"/>
</dbReference>
<dbReference type="PROSITE" id="PS50835">
    <property type="entry name" value="IG_LIKE"/>
    <property type="match status" value="1"/>
</dbReference>
<proteinExistence type="predicted"/>
<feature type="signal peptide" evidence="1">
    <location>
        <begin position="1"/>
        <end position="19"/>
    </location>
</feature>
<keyword evidence="4" id="KW-1185">Reference proteome</keyword>
<evidence type="ECO:0000256" key="1">
    <source>
        <dbReference type="SAM" id="SignalP"/>
    </source>
</evidence>
<dbReference type="InterPro" id="IPR019026">
    <property type="entry name" value="Peptidase_M64_IgA"/>
</dbReference>
<sequence>MRSIILTLAVLVTSLQALQAQVATLHAVGSTGPRSQRLNMVFLSEGFTQAELNNGKFADSVDAVVDYLFSKEPWNRYRSYFNIFRIEIASNESGTDNPYAVPAYSRDTYFGSGFHPVIDRLLVISSQGSSRANTLLATHVPEYDIPIVLVNDETYGGSGGPIAVASLHSLSAQLVEHEVGHSFAKLADEYDFDTPGYPAIEYPNATAKTQRSQIRWKDWIEPETSLPTPEGPDFEFSEVVGLFEGANYRSRGWYRPHDNALMKWLGLPPGAVTREAFVLNFYNRVSPLEGHSPQGLTLSVTERTPLSFSVTVKVPSEGPPLDVIWKIDGYPVGSGLTFNIASQNVGFDGKHTIIAEVKDPTPWVRRDPTGLLTEKVTWNVTLDNQEVDPAINDTPDSLLVEVGEEINLVMDATGPVPGQVGFQWSKNGKPIANAKSSVLNIPAAKLSDGGAYAVQVTGGDYKATFSADVVVVDGQTQNVICGEGKAVTLTANVVGSVTGYQWFFGDDEIEPGTEGFSGMNTAKLAISTPTVGVHEGLYSIRLTTPAGTETYDTHRVSVFNKPPVWDEDTLLPEGRVGAVYGLDGLGYQVKTQALLGRPVASFSASGLPPGLKIDSKTGIISGRPTAHKAAKNGDVIAYLVTLTAVNGIGKVSITRNLLVQPLPAGTVGSFVAVVDRSGVEGLNKGLGGRVDLVTSANGAFSGKLVLGTTSSSFKGILNSSMGSSTLQGTAIIARSGKPAPPPLELSFSIQGGTQQIEGILIDSEDEQNFTGWRNPWSKTNKADAWKGYYTFHLNTLTPPVDGLEGKGFGSFTVGADGKVKLSGRTADGETFTSACHVGSGGELMIYSLQKGKPQGSVVGRFSINDHEDLIDANNTIVGDEDLLSWWKPASTDSKARVYASGLGIVPLGITGSRYNDPSLTDPSWVVFNIPAATSDAANAAITFWGASLNAAAFSPNADVIIQAKSKATVVPDSPETKLTLSINPKLGTLTGKFSLLDDELLRSVTYQGIITNNGGSMSGEGFFLLPDLPIPFVTASKNSPIQSGLVRLIP</sequence>
<dbReference type="Pfam" id="PF05345">
    <property type="entry name" value="He_PIG"/>
    <property type="match status" value="1"/>
</dbReference>
<evidence type="ECO:0000259" key="2">
    <source>
        <dbReference type="PROSITE" id="PS50835"/>
    </source>
</evidence>
<dbReference type="Proteomes" id="UP000190774">
    <property type="component" value="Unassembled WGS sequence"/>
</dbReference>
<dbReference type="SMART" id="SM00409">
    <property type="entry name" value="IG"/>
    <property type="match status" value="2"/>
</dbReference>
<feature type="chain" id="PRO_5013364007" evidence="1">
    <location>
        <begin position="20"/>
        <end position="1050"/>
    </location>
</feature>
<dbReference type="EMBL" id="FUYE01000003">
    <property type="protein sequence ID" value="SKA86380.1"/>
    <property type="molecule type" value="Genomic_DNA"/>
</dbReference>
<dbReference type="SUPFAM" id="SSF49313">
    <property type="entry name" value="Cadherin-like"/>
    <property type="match status" value="1"/>
</dbReference>
<dbReference type="GO" id="GO:0016020">
    <property type="term" value="C:membrane"/>
    <property type="evidence" value="ECO:0007669"/>
    <property type="project" value="InterPro"/>
</dbReference>
<dbReference type="InterPro" id="IPR007110">
    <property type="entry name" value="Ig-like_dom"/>
</dbReference>
<dbReference type="AlphaFoldDB" id="A0A1T4X9V3"/>
<dbReference type="SUPFAM" id="SSF48726">
    <property type="entry name" value="Immunoglobulin"/>
    <property type="match status" value="2"/>
</dbReference>
<feature type="domain" description="Ig-like" evidence="2">
    <location>
        <begin position="389"/>
        <end position="466"/>
    </location>
</feature>
<dbReference type="InterPro" id="IPR036179">
    <property type="entry name" value="Ig-like_dom_sf"/>
</dbReference>
<dbReference type="STRING" id="48467.SAMN02745166_01289"/>
<dbReference type="InterPro" id="IPR024079">
    <property type="entry name" value="MetalloPept_cat_dom_sf"/>
</dbReference>
<dbReference type="InterPro" id="IPR015919">
    <property type="entry name" value="Cadherin-like_sf"/>
</dbReference>
<dbReference type="GO" id="GO:0005509">
    <property type="term" value="F:calcium ion binding"/>
    <property type="evidence" value="ECO:0007669"/>
    <property type="project" value="InterPro"/>
</dbReference>